<protein>
    <submittedName>
        <fullName evidence="1">Uncharacterized protein</fullName>
    </submittedName>
</protein>
<evidence type="ECO:0000313" key="1">
    <source>
        <dbReference type="EMBL" id="CAC5416670.1"/>
    </source>
</evidence>
<gene>
    <name evidence="1" type="ORF">MCOR_49265</name>
</gene>
<keyword evidence="2" id="KW-1185">Reference proteome</keyword>
<evidence type="ECO:0000313" key="2">
    <source>
        <dbReference type="Proteomes" id="UP000507470"/>
    </source>
</evidence>
<dbReference type="EMBL" id="CACVKT020008674">
    <property type="protein sequence ID" value="CAC5416670.1"/>
    <property type="molecule type" value="Genomic_DNA"/>
</dbReference>
<proteinExistence type="predicted"/>
<name>A0A6J8E8D7_MYTCO</name>
<reference evidence="1 2" key="1">
    <citation type="submission" date="2020-06" db="EMBL/GenBank/DDBJ databases">
        <authorList>
            <person name="Li R."/>
            <person name="Bekaert M."/>
        </authorList>
    </citation>
    <scope>NUCLEOTIDE SEQUENCE [LARGE SCALE GENOMIC DNA]</scope>
    <source>
        <strain evidence="2">wild</strain>
    </source>
</reference>
<organism evidence="1 2">
    <name type="scientific">Mytilus coruscus</name>
    <name type="common">Sea mussel</name>
    <dbReference type="NCBI Taxonomy" id="42192"/>
    <lineage>
        <taxon>Eukaryota</taxon>
        <taxon>Metazoa</taxon>
        <taxon>Spiralia</taxon>
        <taxon>Lophotrochozoa</taxon>
        <taxon>Mollusca</taxon>
        <taxon>Bivalvia</taxon>
        <taxon>Autobranchia</taxon>
        <taxon>Pteriomorphia</taxon>
        <taxon>Mytilida</taxon>
        <taxon>Mytiloidea</taxon>
        <taxon>Mytilidae</taxon>
        <taxon>Mytilinae</taxon>
        <taxon>Mytilus</taxon>
    </lineage>
</organism>
<accession>A0A6J8E8D7</accession>
<dbReference type="AlphaFoldDB" id="A0A6J8E8D7"/>
<dbReference type="Proteomes" id="UP000507470">
    <property type="component" value="Unassembled WGS sequence"/>
</dbReference>
<sequence>MPKERHKSVSEHSDPSKINQQIAKIDQAKFIICRCNVQTKETNSDQHSQLSGIKGVDQVIANHEQCLHSARAILLEEIQILSAVCDIRISDNSANCEMCSQTFHINCFATNRLQGEDENNSSNDTSICLICTNSITILPKYQHTDQATTIYFQQQLPPQFDINRQNPTVHPTSIPMKHLNTMNSNKDNRSNVTNDGGINRTLTGQTIYYSPPSYMTVKYQAFISPGTRTASKTNQKIAYTHPRYSGTLPSTLHTTMYKEACSMKDHGQHT</sequence>